<dbReference type="OrthoDB" id="9815653at2"/>
<comment type="similarity">
    <text evidence="1">Belongs to the AHA1 family.</text>
</comment>
<dbReference type="RefSeq" id="WP_091369880.1">
    <property type="nucleotide sequence ID" value="NZ_FNDV01000003.1"/>
</dbReference>
<feature type="domain" description="Activator of Hsp90 ATPase homologue 1/2-like C-terminal" evidence="2">
    <location>
        <begin position="16"/>
        <end position="136"/>
    </location>
</feature>
<evidence type="ECO:0000313" key="4">
    <source>
        <dbReference type="Proteomes" id="UP000199651"/>
    </source>
</evidence>
<dbReference type="EMBL" id="FNJB01000001">
    <property type="protein sequence ID" value="SDO05080.1"/>
    <property type="molecule type" value="Genomic_DNA"/>
</dbReference>
<dbReference type="Proteomes" id="UP000199651">
    <property type="component" value="Unassembled WGS sequence"/>
</dbReference>
<dbReference type="InterPro" id="IPR023393">
    <property type="entry name" value="START-like_dom_sf"/>
</dbReference>
<accession>A0A1H0GDZ5</accession>
<organism evidence="3 4">
    <name type="scientific">Actinokineospora alba</name>
    <dbReference type="NCBI Taxonomy" id="504798"/>
    <lineage>
        <taxon>Bacteria</taxon>
        <taxon>Bacillati</taxon>
        <taxon>Actinomycetota</taxon>
        <taxon>Actinomycetes</taxon>
        <taxon>Pseudonocardiales</taxon>
        <taxon>Pseudonocardiaceae</taxon>
        <taxon>Actinokineospora</taxon>
    </lineage>
</organism>
<dbReference type="STRING" id="504798.SAMN05421871_103111"/>
<keyword evidence="4" id="KW-1185">Reference proteome</keyword>
<dbReference type="SUPFAM" id="SSF55961">
    <property type="entry name" value="Bet v1-like"/>
    <property type="match status" value="1"/>
</dbReference>
<dbReference type="InterPro" id="IPR013538">
    <property type="entry name" value="ASHA1/2-like_C"/>
</dbReference>
<name>A0A1H0GDZ5_9PSEU</name>
<evidence type="ECO:0000256" key="1">
    <source>
        <dbReference type="ARBA" id="ARBA00006817"/>
    </source>
</evidence>
<dbReference type="AlphaFoldDB" id="A0A1H0GDZ5"/>
<reference evidence="4" key="1">
    <citation type="submission" date="2016-10" db="EMBL/GenBank/DDBJ databases">
        <authorList>
            <person name="Varghese N."/>
            <person name="Submissions S."/>
        </authorList>
    </citation>
    <scope>NUCLEOTIDE SEQUENCE [LARGE SCALE GENOMIC DNA]</scope>
    <source>
        <strain evidence="4">IBRC-M 10655</strain>
    </source>
</reference>
<evidence type="ECO:0000259" key="2">
    <source>
        <dbReference type="Pfam" id="PF08327"/>
    </source>
</evidence>
<protein>
    <submittedName>
        <fullName evidence="3">Uncharacterized conserved protein YndB, AHSA1/START domain</fullName>
    </submittedName>
</protein>
<dbReference type="Pfam" id="PF08327">
    <property type="entry name" value="AHSA1"/>
    <property type="match status" value="1"/>
</dbReference>
<sequence>MTTTQQTVQVYKIYIKATPEAIWDAITKPEWTAKYGYTGVVDYDLKPGGAAKTYPSDAMREAGKEQGYDIPDLLIDGEILEADAPHKLVMTWRMLMDPTCAAEGFTTLTQEISEVEGGYCALTVSHDVTNAPTVAAMVNGDNGDPGQGGGGHPWILSDLKSLLETGKILAG</sequence>
<evidence type="ECO:0000313" key="3">
    <source>
        <dbReference type="EMBL" id="SDO05080.1"/>
    </source>
</evidence>
<proteinExistence type="inferred from homology"/>
<dbReference type="Gene3D" id="3.30.530.20">
    <property type="match status" value="1"/>
</dbReference>
<gene>
    <name evidence="3" type="ORF">SAMN05192558_101760</name>
</gene>